<dbReference type="InParanoid" id="A0A2K1IFJ0"/>
<dbReference type="Proteomes" id="UP000006727">
    <property type="component" value="Chromosome 24"/>
</dbReference>
<evidence type="ECO:0000313" key="4">
    <source>
        <dbReference type="EnsemblPlants" id="Pp3c24_4780V3.1"/>
    </source>
</evidence>
<keyword evidence="1" id="KW-0175">Coiled coil</keyword>
<dbReference type="Gramene" id="Pp3c24_4780V3.2">
    <property type="protein sequence ID" value="Pp3c24_4780V3.2"/>
    <property type="gene ID" value="Pp3c24_4780"/>
</dbReference>
<dbReference type="AlphaFoldDB" id="A0A2K1IFJ0"/>
<name>A0A2K1IFJ0_PHYPA</name>
<evidence type="ECO:0000313" key="3">
    <source>
        <dbReference type="EMBL" id="PNR28043.1"/>
    </source>
</evidence>
<evidence type="ECO:0000256" key="2">
    <source>
        <dbReference type="SAM" id="MobiDB-lite"/>
    </source>
</evidence>
<feature type="region of interest" description="Disordered" evidence="2">
    <location>
        <begin position="1082"/>
        <end position="1106"/>
    </location>
</feature>
<feature type="region of interest" description="Disordered" evidence="2">
    <location>
        <begin position="108"/>
        <end position="143"/>
    </location>
</feature>
<organism evidence="3">
    <name type="scientific">Physcomitrium patens</name>
    <name type="common">Spreading-leaved earth moss</name>
    <name type="synonym">Physcomitrella patens</name>
    <dbReference type="NCBI Taxonomy" id="3218"/>
    <lineage>
        <taxon>Eukaryota</taxon>
        <taxon>Viridiplantae</taxon>
        <taxon>Streptophyta</taxon>
        <taxon>Embryophyta</taxon>
        <taxon>Bryophyta</taxon>
        <taxon>Bryophytina</taxon>
        <taxon>Bryopsida</taxon>
        <taxon>Funariidae</taxon>
        <taxon>Funariales</taxon>
        <taxon>Funariaceae</taxon>
        <taxon>Physcomitrium</taxon>
    </lineage>
</organism>
<gene>
    <name evidence="3" type="ORF">PHYPA_028635</name>
</gene>
<dbReference type="PaxDb" id="3218-PP1S18_10V6.1"/>
<evidence type="ECO:0000256" key="1">
    <source>
        <dbReference type="SAM" id="Coils"/>
    </source>
</evidence>
<dbReference type="Gramene" id="Pp3c24_4780V3.1">
    <property type="protein sequence ID" value="Pp3c24_4780V3.1"/>
    <property type="gene ID" value="Pp3c24_4780"/>
</dbReference>
<reference evidence="3 5" key="2">
    <citation type="journal article" date="2018" name="Plant J.">
        <title>The Physcomitrella patens chromosome-scale assembly reveals moss genome structure and evolution.</title>
        <authorList>
            <person name="Lang D."/>
            <person name="Ullrich K.K."/>
            <person name="Murat F."/>
            <person name="Fuchs J."/>
            <person name="Jenkins J."/>
            <person name="Haas F.B."/>
            <person name="Piednoel M."/>
            <person name="Gundlach H."/>
            <person name="Van Bel M."/>
            <person name="Meyberg R."/>
            <person name="Vives C."/>
            <person name="Morata J."/>
            <person name="Symeonidi A."/>
            <person name="Hiss M."/>
            <person name="Muchero W."/>
            <person name="Kamisugi Y."/>
            <person name="Saleh O."/>
            <person name="Blanc G."/>
            <person name="Decker E.L."/>
            <person name="van Gessel N."/>
            <person name="Grimwood J."/>
            <person name="Hayes R.D."/>
            <person name="Graham S.W."/>
            <person name="Gunter L.E."/>
            <person name="McDaniel S.F."/>
            <person name="Hoernstein S.N.W."/>
            <person name="Larsson A."/>
            <person name="Li F.W."/>
            <person name="Perroud P.F."/>
            <person name="Phillips J."/>
            <person name="Ranjan P."/>
            <person name="Rokshar D.S."/>
            <person name="Rothfels C.J."/>
            <person name="Schneider L."/>
            <person name="Shu S."/>
            <person name="Stevenson D.W."/>
            <person name="Thummler F."/>
            <person name="Tillich M."/>
            <person name="Villarreal Aguilar J.C."/>
            <person name="Widiez T."/>
            <person name="Wong G.K."/>
            <person name="Wymore A."/>
            <person name="Zhang Y."/>
            <person name="Zimmer A.D."/>
            <person name="Quatrano R.S."/>
            <person name="Mayer K.F.X."/>
            <person name="Goodstein D."/>
            <person name="Casacuberta J.M."/>
            <person name="Vandepoele K."/>
            <person name="Reski R."/>
            <person name="Cuming A.C."/>
            <person name="Tuskan G.A."/>
            <person name="Maumus F."/>
            <person name="Salse J."/>
            <person name="Schmutz J."/>
            <person name="Rensing S.A."/>
        </authorList>
    </citation>
    <scope>NUCLEOTIDE SEQUENCE [LARGE SCALE GENOMIC DNA]</scope>
    <source>
        <strain evidence="4 5">cv. Gransden 2004</strain>
    </source>
</reference>
<keyword evidence="5" id="KW-1185">Reference proteome</keyword>
<feature type="coiled-coil region" evidence="1">
    <location>
        <begin position="163"/>
        <end position="218"/>
    </location>
</feature>
<sequence>MERYEEQIEDEVGILQGKIRRLEDELRLSLSRKDFVLQKKQNEIDDIMQSMLGNKRVSDESRLEVAADRDSTVSNDSIVVAATSNQQTAASPQKAGFLAFEEMVKEGDEQAKKERHVTHSTSQAPTSENALQQDPQGSHEKERQLESRFLAMEREVSRVSSMLREAELALSVEQERRREARLEVDQVLENLKEEKRIRGEYEEKLKRLTSFLKSMKEKLTPDVEDAEEDVASKLASVSKDLDKELQRMSSKKLSKRRSELIEQSTRWKLQRDAAVKDRDNLEEKLNLQLKSERDREAEMEAMWVEREKNLIIKCSHLEAAVGHWESKYKKRDTEALQERKLSDIELEAYRTQWSDEKAGWEAFVLKREQWLEEQVMKWTSLLDAKDRGLSSLKQELEELEISFKNVKHALENPHQVHDQPKQMLETCSQTDASCESFKADRSSEDSDGESCQSVEKIVHEVDTIEDEQVAELDPGICCIEKLRREKEELEEKVSNTPTLMEEMQTEFQNKLKQFDIEKKNLEVKLSSKTAEAEDLVAHLNARERQIEALMQKFRNEVLSIDREVEKERKEREEVMEMHFAGKRRLVAEIREKEESWQNDLDAITQELLESREWARQKEEDIINLKEDLEALDEQKKDEEERLSRRIHSLLKEKDALTAALEQEQRTREAAEAEYQRLEEEHIILLEELSAERQRKLEGTDSWGNSNLQAAVCRVANVDKQIEEAMDAIVSLREELDNKETQLIQAKMDKEAEWERRQAALVQEYKEMLSMREQKWQQGWMRKEQELLAANDKILHQLADERGETALVRGALRELEWSIKHGDIDVKAKLANISKKEGMVKVHASHLEEVDQYILDLQKKLEESEKKRKSAEIAASVRELKRGASLDAVLIQGDRDRSLPNMVRHDGLLTSHLSLEGGTESLRIRTKSSLGDRNGRSFSSIREIQPAAYWDVENLSGAGRHGGSVGSSTSHGQPRDDYSLSVLPPVSPGRRQQKWLVDAAWLENVRKEQTFLRQQLEIERQRLCSFGQVDAENRLIEAAVVRAMEEKHESESKVLDLQQEVRWSQPNPLFFCTPGLHAITSCSSPRGPSTKDLSSHNSVFPKLSGEL</sequence>
<proteinExistence type="predicted"/>
<feature type="coiled-coil region" evidence="1">
    <location>
        <begin position="382"/>
        <end position="409"/>
    </location>
</feature>
<feature type="region of interest" description="Disordered" evidence="2">
    <location>
        <begin position="959"/>
        <end position="978"/>
    </location>
</feature>
<feature type="compositionally biased region" description="Polar residues" evidence="2">
    <location>
        <begin position="1082"/>
        <end position="1097"/>
    </location>
</feature>
<reference evidence="4" key="3">
    <citation type="submission" date="2020-12" db="UniProtKB">
        <authorList>
            <consortium name="EnsemblPlants"/>
        </authorList>
    </citation>
    <scope>IDENTIFICATION</scope>
</reference>
<feature type="coiled-coil region" evidence="1">
    <location>
        <begin position="1001"/>
        <end position="1059"/>
    </location>
</feature>
<dbReference type="EMBL" id="ABEU02000024">
    <property type="protein sequence ID" value="PNR28043.1"/>
    <property type="molecule type" value="Genomic_DNA"/>
</dbReference>
<dbReference type="EnsemblPlants" id="Pp3c24_4780V3.2">
    <property type="protein sequence ID" value="Pp3c24_4780V3.2"/>
    <property type="gene ID" value="Pp3c24_4780"/>
</dbReference>
<feature type="compositionally biased region" description="Polar residues" evidence="2">
    <location>
        <begin position="119"/>
        <end position="136"/>
    </location>
</feature>
<evidence type="ECO:0000313" key="5">
    <source>
        <dbReference type="Proteomes" id="UP000006727"/>
    </source>
</evidence>
<dbReference type="EnsemblPlants" id="Pp3c24_4780V3.1">
    <property type="protein sequence ID" value="Pp3c24_4780V3.1"/>
    <property type="gene ID" value="Pp3c24_4780"/>
</dbReference>
<reference evidence="3 5" key="1">
    <citation type="journal article" date="2008" name="Science">
        <title>The Physcomitrella genome reveals evolutionary insights into the conquest of land by plants.</title>
        <authorList>
            <person name="Rensing S."/>
            <person name="Lang D."/>
            <person name="Zimmer A."/>
            <person name="Terry A."/>
            <person name="Salamov A."/>
            <person name="Shapiro H."/>
            <person name="Nishiyama T."/>
            <person name="Perroud P.-F."/>
            <person name="Lindquist E."/>
            <person name="Kamisugi Y."/>
            <person name="Tanahashi T."/>
            <person name="Sakakibara K."/>
            <person name="Fujita T."/>
            <person name="Oishi K."/>
            <person name="Shin-I T."/>
            <person name="Kuroki Y."/>
            <person name="Toyoda A."/>
            <person name="Suzuki Y."/>
            <person name="Hashimoto A."/>
            <person name="Yamaguchi K."/>
            <person name="Sugano A."/>
            <person name="Kohara Y."/>
            <person name="Fujiyama A."/>
            <person name="Anterola A."/>
            <person name="Aoki S."/>
            <person name="Ashton N."/>
            <person name="Barbazuk W.B."/>
            <person name="Barker E."/>
            <person name="Bennetzen J."/>
            <person name="Bezanilla M."/>
            <person name="Blankenship R."/>
            <person name="Cho S.H."/>
            <person name="Dutcher S."/>
            <person name="Estelle M."/>
            <person name="Fawcett J.A."/>
            <person name="Gundlach H."/>
            <person name="Hanada K."/>
            <person name="Heyl A."/>
            <person name="Hicks K.A."/>
            <person name="Hugh J."/>
            <person name="Lohr M."/>
            <person name="Mayer K."/>
            <person name="Melkozernov A."/>
            <person name="Murata T."/>
            <person name="Nelson D."/>
            <person name="Pils B."/>
            <person name="Prigge M."/>
            <person name="Reiss B."/>
            <person name="Renner T."/>
            <person name="Rombauts S."/>
            <person name="Rushton P."/>
            <person name="Sanderfoot A."/>
            <person name="Schween G."/>
            <person name="Shiu S.-H."/>
            <person name="Stueber K."/>
            <person name="Theodoulou F.L."/>
            <person name="Tu H."/>
            <person name="Van de Peer Y."/>
            <person name="Verrier P.J."/>
            <person name="Waters E."/>
            <person name="Wood A."/>
            <person name="Yang L."/>
            <person name="Cove D."/>
            <person name="Cuming A."/>
            <person name="Hasebe M."/>
            <person name="Lucas S."/>
            <person name="Mishler D.B."/>
            <person name="Reski R."/>
            <person name="Grigoriev I."/>
            <person name="Quatrano R.S."/>
            <person name="Boore J.L."/>
        </authorList>
    </citation>
    <scope>NUCLEOTIDE SEQUENCE [LARGE SCALE GENOMIC DNA]</scope>
    <source>
        <strain evidence="4 5">cv. Gransden 2004</strain>
    </source>
</reference>
<feature type="coiled-coil region" evidence="1">
    <location>
        <begin position="846"/>
        <end position="873"/>
    </location>
</feature>
<accession>A0A2K1IFJ0</accession>
<feature type="coiled-coil region" evidence="1">
    <location>
        <begin position="479"/>
        <end position="748"/>
    </location>
</feature>
<protein>
    <submittedName>
        <fullName evidence="3 4">Uncharacterized protein</fullName>
    </submittedName>
</protein>